<gene>
    <name evidence="1" type="ORF">DERYTH_LOCUS20098</name>
</gene>
<comment type="caution">
    <text evidence="1">The sequence shown here is derived from an EMBL/GenBank/DDBJ whole genome shotgun (WGS) entry which is preliminary data.</text>
</comment>
<name>A0A9N9JIM6_9GLOM</name>
<keyword evidence="2" id="KW-1185">Reference proteome</keyword>
<reference evidence="1" key="1">
    <citation type="submission" date="2021-06" db="EMBL/GenBank/DDBJ databases">
        <authorList>
            <person name="Kallberg Y."/>
            <person name="Tangrot J."/>
            <person name="Rosling A."/>
        </authorList>
    </citation>
    <scope>NUCLEOTIDE SEQUENCE</scope>
    <source>
        <strain evidence="1">MA453B</strain>
    </source>
</reference>
<evidence type="ECO:0000313" key="2">
    <source>
        <dbReference type="Proteomes" id="UP000789405"/>
    </source>
</evidence>
<organism evidence="1 2">
    <name type="scientific">Dentiscutata erythropus</name>
    <dbReference type="NCBI Taxonomy" id="1348616"/>
    <lineage>
        <taxon>Eukaryota</taxon>
        <taxon>Fungi</taxon>
        <taxon>Fungi incertae sedis</taxon>
        <taxon>Mucoromycota</taxon>
        <taxon>Glomeromycotina</taxon>
        <taxon>Glomeromycetes</taxon>
        <taxon>Diversisporales</taxon>
        <taxon>Gigasporaceae</taxon>
        <taxon>Dentiscutata</taxon>
    </lineage>
</organism>
<evidence type="ECO:0000313" key="1">
    <source>
        <dbReference type="EMBL" id="CAG8784421.1"/>
    </source>
</evidence>
<protein>
    <submittedName>
        <fullName evidence="1">25506_t:CDS:1</fullName>
    </submittedName>
</protein>
<dbReference type="AlphaFoldDB" id="A0A9N9JIM6"/>
<accession>A0A9N9JIM6</accession>
<feature type="non-terminal residue" evidence="1">
    <location>
        <position position="57"/>
    </location>
</feature>
<dbReference type="EMBL" id="CAJVPY010023066">
    <property type="protein sequence ID" value="CAG8784421.1"/>
    <property type="molecule type" value="Genomic_DNA"/>
</dbReference>
<dbReference type="Proteomes" id="UP000789405">
    <property type="component" value="Unassembled WGS sequence"/>
</dbReference>
<sequence length="57" mass="6549">GRKKKSVEVASEETIYMENLNLADDDEILCDLANLENIVANCFMDIDKVHFLETFKL</sequence>
<proteinExistence type="predicted"/>